<organism evidence="7 8">
    <name type="scientific">Drosophila virilis</name>
    <name type="common">Fruit fly</name>
    <dbReference type="NCBI Taxonomy" id="7244"/>
    <lineage>
        <taxon>Eukaryota</taxon>
        <taxon>Metazoa</taxon>
        <taxon>Ecdysozoa</taxon>
        <taxon>Arthropoda</taxon>
        <taxon>Hexapoda</taxon>
        <taxon>Insecta</taxon>
        <taxon>Pterygota</taxon>
        <taxon>Neoptera</taxon>
        <taxon>Endopterygota</taxon>
        <taxon>Diptera</taxon>
        <taxon>Brachycera</taxon>
        <taxon>Muscomorpha</taxon>
        <taxon>Ephydroidea</taxon>
        <taxon>Drosophilidae</taxon>
        <taxon>Drosophila</taxon>
    </lineage>
</organism>
<name>B4M5S0_DROVI</name>
<gene>
    <name evidence="7" type="primary">Dvir\Obp99b</name>
    <name evidence="7" type="ORF">Dvir_GJ10523</name>
</gene>
<evidence type="ECO:0000256" key="6">
    <source>
        <dbReference type="SAM" id="SignalP"/>
    </source>
</evidence>
<dbReference type="FunCoup" id="B4M5S0">
    <property type="interactions" value="3"/>
</dbReference>
<feature type="chain" id="PRO_5012632811" evidence="6">
    <location>
        <begin position="16"/>
        <end position="162"/>
    </location>
</feature>
<dbReference type="Pfam" id="PF01395">
    <property type="entry name" value="PBP_GOBP"/>
    <property type="match status" value="1"/>
</dbReference>
<dbReference type="CDD" id="cd23992">
    <property type="entry name" value="PBP_GOBP"/>
    <property type="match status" value="1"/>
</dbReference>
<evidence type="ECO:0000256" key="3">
    <source>
        <dbReference type="ARBA" id="ARBA00022525"/>
    </source>
</evidence>
<dbReference type="OMA" id="HKIHVQL"/>
<dbReference type="EMBL" id="CH940652">
    <property type="protein sequence ID" value="EDW58996.1"/>
    <property type="molecule type" value="Genomic_DNA"/>
</dbReference>
<dbReference type="GO" id="GO:0007608">
    <property type="term" value="P:sensory perception of smell"/>
    <property type="evidence" value="ECO:0007669"/>
    <property type="project" value="TreeGrafter"/>
</dbReference>
<comment type="similarity">
    <text evidence="2">Belongs to the PBP/GOBP family.</text>
</comment>
<keyword evidence="8" id="KW-1185">Reference proteome</keyword>
<dbReference type="InParanoid" id="B4M5S0"/>
<keyword evidence="4 6" id="KW-0732">Signal</keyword>
<evidence type="ECO:0000313" key="7">
    <source>
        <dbReference type="EMBL" id="EDW58996.1"/>
    </source>
</evidence>
<dbReference type="Proteomes" id="UP000008792">
    <property type="component" value="Unassembled WGS sequence"/>
</dbReference>
<dbReference type="SMART" id="SM00708">
    <property type="entry name" value="PhBP"/>
    <property type="match status" value="1"/>
</dbReference>
<dbReference type="GO" id="GO:0005615">
    <property type="term" value="C:extracellular space"/>
    <property type="evidence" value="ECO:0007669"/>
    <property type="project" value="TreeGrafter"/>
</dbReference>
<evidence type="ECO:0000313" key="8">
    <source>
        <dbReference type="Proteomes" id="UP000008792"/>
    </source>
</evidence>
<dbReference type="InterPro" id="IPR006170">
    <property type="entry name" value="PBP/GOBP"/>
</dbReference>
<dbReference type="AlphaFoldDB" id="B4M5S0"/>
<evidence type="ECO:0000256" key="4">
    <source>
        <dbReference type="ARBA" id="ARBA00022729"/>
    </source>
</evidence>
<evidence type="ECO:0000256" key="5">
    <source>
        <dbReference type="ARBA" id="ARBA00023157"/>
    </source>
</evidence>
<dbReference type="HOGENOM" id="CLU_144993_1_0_1"/>
<dbReference type="OrthoDB" id="5978988at2759"/>
<dbReference type="eggNOG" id="ENOG502TBSH">
    <property type="taxonomic scope" value="Eukaryota"/>
</dbReference>
<dbReference type="STRING" id="7244.B4M5S0"/>
<reference evidence="7 8" key="1">
    <citation type="journal article" date="2007" name="Nature">
        <title>Evolution of genes and genomes on the Drosophila phylogeny.</title>
        <authorList>
            <consortium name="Drosophila 12 Genomes Consortium"/>
            <person name="Clark A.G."/>
            <person name="Eisen M.B."/>
            <person name="Smith D.R."/>
            <person name="Bergman C.M."/>
            <person name="Oliver B."/>
            <person name="Markow T.A."/>
            <person name="Kaufman T.C."/>
            <person name="Kellis M."/>
            <person name="Gelbart W."/>
            <person name="Iyer V.N."/>
            <person name="Pollard D.A."/>
            <person name="Sackton T.B."/>
            <person name="Larracuente A.M."/>
            <person name="Singh N.D."/>
            <person name="Abad J.P."/>
            <person name="Abt D.N."/>
            <person name="Adryan B."/>
            <person name="Aguade M."/>
            <person name="Akashi H."/>
            <person name="Anderson W.W."/>
            <person name="Aquadro C.F."/>
            <person name="Ardell D.H."/>
            <person name="Arguello R."/>
            <person name="Artieri C.G."/>
            <person name="Barbash D.A."/>
            <person name="Barker D."/>
            <person name="Barsanti P."/>
            <person name="Batterham P."/>
            <person name="Batzoglou S."/>
            <person name="Begun D."/>
            <person name="Bhutkar A."/>
            <person name="Blanco E."/>
            <person name="Bosak S.A."/>
            <person name="Bradley R.K."/>
            <person name="Brand A.D."/>
            <person name="Brent M.R."/>
            <person name="Brooks A.N."/>
            <person name="Brown R.H."/>
            <person name="Butlin R.K."/>
            <person name="Caggese C."/>
            <person name="Calvi B.R."/>
            <person name="Bernardo de Carvalho A."/>
            <person name="Caspi A."/>
            <person name="Castrezana S."/>
            <person name="Celniker S.E."/>
            <person name="Chang J.L."/>
            <person name="Chapple C."/>
            <person name="Chatterji S."/>
            <person name="Chinwalla A."/>
            <person name="Civetta A."/>
            <person name="Clifton S.W."/>
            <person name="Comeron J.M."/>
            <person name="Costello J.C."/>
            <person name="Coyne J.A."/>
            <person name="Daub J."/>
            <person name="David R.G."/>
            <person name="Delcher A.L."/>
            <person name="Delehaunty K."/>
            <person name="Do C.B."/>
            <person name="Ebling H."/>
            <person name="Edwards K."/>
            <person name="Eickbush T."/>
            <person name="Evans J.D."/>
            <person name="Filipski A."/>
            <person name="Findeiss S."/>
            <person name="Freyhult E."/>
            <person name="Fulton L."/>
            <person name="Fulton R."/>
            <person name="Garcia A.C."/>
            <person name="Gardiner A."/>
            <person name="Garfield D.A."/>
            <person name="Garvin B.E."/>
            <person name="Gibson G."/>
            <person name="Gilbert D."/>
            <person name="Gnerre S."/>
            <person name="Godfrey J."/>
            <person name="Good R."/>
            <person name="Gotea V."/>
            <person name="Gravely B."/>
            <person name="Greenberg A.J."/>
            <person name="Griffiths-Jones S."/>
            <person name="Gross S."/>
            <person name="Guigo R."/>
            <person name="Gustafson E.A."/>
            <person name="Haerty W."/>
            <person name="Hahn M.W."/>
            <person name="Halligan D.L."/>
            <person name="Halpern A.L."/>
            <person name="Halter G.M."/>
            <person name="Han M.V."/>
            <person name="Heger A."/>
            <person name="Hillier L."/>
            <person name="Hinrichs A.S."/>
            <person name="Holmes I."/>
            <person name="Hoskins R.A."/>
            <person name="Hubisz M.J."/>
            <person name="Hultmark D."/>
            <person name="Huntley M.A."/>
            <person name="Jaffe D.B."/>
            <person name="Jagadeeshan S."/>
            <person name="Jeck W.R."/>
            <person name="Johnson J."/>
            <person name="Jones C.D."/>
            <person name="Jordan W.C."/>
            <person name="Karpen G.H."/>
            <person name="Kataoka E."/>
            <person name="Keightley P.D."/>
            <person name="Kheradpour P."/>
            <person name="Kirkness E.F."/>
            <person name="Koerich L.B."/>
            <person name="Kristiansen K."/>
            <person name="Kudrna D."/>
            <person name="Kulathinal R.J."/>
            <person name="Kumar S."/>
            <person name="Kwok R."/>
            <person name="Lander E."/>
            <person name="Langley C.H."/>
            <person name="Lapoint R."/>
            <person name="Lazzaro B.P."/>
            <person name="Lee S.J."/>
            <person name="Levesque L."/>
            <person name="Li R."/>
            <person name="Lin C.F."/>
            <person name="Lin M.F."/>
            <person name="Lindblad-Toh K."/>
            <person name="Llopart A."/>
            <person name="Long M."/>
            <person name="Low L."/>
            <person name="Lozovsky E."/>
            <person name="Lu J."/>
            <person name="Luo M."/>
            <person name="Machado C.A."/>
            <person name="Makalowski W."/>
            <person name="Marzo M."/>
            <person name="Matsuda M."/>
            <person name="Matzkin L."/>
            <person name="McAllister B."/>
            <person name="McBride C.S."/>
            <person name="McKernan B."/>
            <person name="McKernan K."/>
            <person name="Mendez-Lago M."/>
            <person name="Minx P."/>
            <person name="Mollenhauer M.U."/>
            <person name="Montooth K."/>
            <person name="Mount S.M."/>
            <person name="Mu X."/>
            <person name="Myers E."/>
            <person name="Negre B."/>
            <person name="Newfeld S."/>
            <person name="Nielsen R."/>
            <person name="Noor M.A."/>
            <person name="O'Grady P."/>
            <person name="Pachter L."/>
            <person name="Papaceit M."/>
            <person name="Parisi M.J."/>
            <person name="Parisi M."/>
            <person name="Parts L."/>
            <person name="Pedersen J.S."/>
            <person name="Pesole G."/>
            <person name="Phillippy A.M."/>
            <person name="Ponting C.P."/>
            <person name="Pop M."/>
            <person name="Porcelli D."/>
            <person name="Powell J.R."/>
            <person name="Prohaska S."/>
            <person name="Pruitt K."/>
            <person name="Puig M."/>
            <person name="Quesneville H."/>
            <person name="Ram K.R."/>
            <person name="Rand D."/>
            <person name="Rasmussen M.D."/>
            <person name="Reed L.K."/>
            <person name="Reenan R."/>
            <person name="Reily A."/>
            <person name="Remington K.A."/>
            <person name="Rieger T.T."/>
            <person name="Ritchie M.G."/>
            <person name="Robin C."/>
            <person name="Rogers Y.H."/>
            <person name="Rohde C."/>
            <person name="Rozas J."/>
            <person name="Rubenfield M.J."/>
            <person name="Ruiz A."/>
            <person name="Russo S."/>
            <person name="Salzberg S.L."/>
            <person name="Sanchez-Gracia A."/>
            <person name="Saranga D.J."/>
            <person name="Sato H."/>
            <person name="Schaeffer S.W."/>
            <person name="Schatz M.C."/>
            <person name="Schlenke T."/>
            <person name="Schwartz R."/>
            <person name="Segarra C."/>
            <person name="Singh R.S."/>
            <person name="Sirot L."/>
            <person name="Sirota M."/>
            <person name="Sisneros N.B."/>
            <person name="Smith C.D."/>
            <person name="Smith T.F."/>
            <person name="Spieth J."/>
            <person name="Stage D.E."/>
            <person name="Stark A."/>
            <person name="Stephan W."/>
            <person name="Strausberg R.L."/>
            <person name="Strempel S."/>
            <person name="Sturgill D."/>
            <person name="Sutton G."/>
            <person name="Sutton G.G."/>
            <person name="Tao W."/>
            <person name="Teichmann S."/>
            <person name="Tobari Y.N."/>
            <person name="Tomimura Y."/>
            <person name="Tsolas J.M."/>
            <person name="Valente V.L."/>
            <person name="Venter E."/>
            <person name="Venter J.C."/>
            <person name="Vicario S."/>
            <person name="Vieira F.G."/>
            <person name="Vilella A.J."/>
            <person name="Villasante A."/>
            <person name="Walenz B."/>
            <person name="Wang J."/>
            <person name="Wasserman M."/>
            <person name="Watts T."/>
            <person name="Wilson D."/>
            <person name="Wilson R.K."/>
            <person name="Wing R.A."/>
            <person name="Wolfner M.F."/>
            <person name="Wong A."/>
            <person name="Wong G.K."/>
            <person name="Wu C.I."/>
            <person name="Wu G."/>
            <person name="Yamamoto D."/>
            <person name="Yang H.P."/>
            <person name="Yang S.P."/>
            <person name="Yorke J.A."/>
            <person name="Yoshida K."/>
            <person name="Zdobnov E."/>
            <person name="Zhang P."/>
            <person name="Zhang Y."/>
            <person name="Zimin A.V."/>
            <person name="Baldwin J."/>
            <person name="Abdouelleil A."/>
            <person name="Abdulkadir J."/>
            <person name="Abebe A."/>
            <person name="Abera B."/>
            <person name="Abreu J."/>
            <person name="Acer S.C."/>
            <person name="Aftuck L."/>
            <person name="Alexander A."/>
            <person name="An P."/>
            <person name="Anderson E."/>
            <person name="Anderson S."/>
            <person name="Arachi H."/>
            <person name="Azer M."/>
            <person name="Bachantsang P."/>
            <person name="Barry A."/>
            <person name="Bayul T."/>
            <person name="Berlin A."/>
            <person name="Bessette D."/>
            <person name="Bloom T."/>
            <person name="Blye J."/>
            <person name="Boguslavskiy L."/>
            <person name="Bonnet C."/>
            <person name="Boukhgalter B."/>
            <person name="Bourzgui I."/>
            <person name="Brown A."/>
            <person name="Cahill P."/>
            <person name="Channer S."/>
            <person name="Cheshatsang Y."/>
            <person name="Chuda L."/>
            <person name="Citroen M."/>
            <person name="Collymore A."/>
            <person name="Cooke P."/>
            <person name="Costello M."/>
            <person name="D'Aco K."/>
            <person name="Daza R."/>
            <person name="De Haan G."/>
            <person name="DeGray S."/>
            <person name="DeMaso C."/>
            <person name="Dhargay N."/>
            <person name="Dooley K."/>
            <person name="Dooley E."/>
            <person name="Doricent M."/>
            <person name="Dorje P."/>
            <person name="Dorjee K."/>
            <person name="Dupes A."/>
            <person name="Elong R."/>
            <person name="Falk J."/>
            <person name="Farina A."/>
            <person name="Faro S."/>
            <person name="Ferguson D."/>
            <person name="Fisher S."/>
            <person name="Foley C.D."/>
            <person name="Franke A."/>
            <person name="Friedrich D."/>
            <person name="Gadbois L."/>
            <person name="Gearin G."/>
            <person name="Gearin C.R."/>
            <person name="Giannoukos G."/>
            <person name="Goode T."/>
            <person name="Graham J."/>
            <person name="Grandbois E."/>
            <person name="Grewal S."/>
            <person name="Gyaltsen K."/>
            <person name="Hafez N."/>
            <person name="Hagos B."/>
            <person name="Hall J."/>
            <person name="Henson C."/>
            <person name="Hollinger A."/>
            <person name="Honan T."/>
            <person name="Huard M.D."/>
            <person name="Hughes L."/>
            <person name="Hurhula B."/>
            <person name="Husby M.E."/>
            <person name="Kamat A."/>
            <person name="Kanga B."/>
            <person name="Kashin S."/>
            <person name="Khazanovich D."/>
            <person name="Kisner P."/>
            <person name="Lance K."/>
            <person name="Lara M."/>
            <person name="Lee W."/>
            <person name="Lennon N."/>
            <person name="Letendre F."/>
            <person name="LeVine R."/>
            <person name="Lipovsky A."/>
            <person name="Liu X."/>
            <person name="Liu J."/>
            <person name="Liu S."/>
            <person name="Lokyitsang T."/>
            <person name="Lokyitsang Y."/>
            <person name="Lubonja R."/>
            <person name="Lui A."/>
            <person name="MacDonald P."/>
            <person name="Magnisalis V."/>
            <person name="Maru K."/>
            <person name="Matthews C."/>
            <person name="McCusker W."/>
            <person name="McDonough S."/>
            <person name="Mehta T."/>
            <person name="Meldrim J."/>
            <person name="Meneus L."/>
            <person name="Mihai O."/>
            <person name="Mihalev A."/>
            <person name="Mihova T."/>
            <person name="Mittelman R."/>
            <person name="Mlenga V."/>
            <person name="Montmayeur A."/>
            <person name="Mulrain L."/>
            <person name="Navidi A."/>
            <person name="Naylor J."/>
            <person name="Negash T."/>
            <person name="Nguyen T."/>
            <person name="Nguyen N."/>
            <person name="Nicol R."/>
            <person name="Norbu C."/>
            <person name="Norbu N."/>
            <person name="Novod N."/>
            <person name="O'Neill B."/>
            <person name="Osman S."/>
            <person name="Markiewicz E."/>
            <person name="Oyono O.L."/>
            <person name="Patti C."/>
            <person name="Phunkhang P."/>
            <person name="Pierre F."/>
            <person name="Priest M."/>
            <person name="Raghuraman S."/>
            <person name="Rege F."/>
            <person name="Reyes R."/>
            <person name="Rise C."/>
            <person name="Rogov P."/>
            <person name="Ross K."/>
            <person name="Ryan E."/>
            <person name="Settipalli S."/>
            <person name="Shea T."/>
            <person name="Sherpa N."/>
            <person name="Shi L."/>
            <person name="Shih D."/>
            <person name="Sparrow T."/>
            <person name="Spaulding J."/>
            <person name="Stalker J."/>
            <person name="Stange-Thomann N."/>
            <person name="Stavropoulos S."/>
            <person name="Stone C."/>
            <person name="Strader C."/>
            <person name="Tesfaye S."/>
            <person name="Thomson T."/>
            <person name="Thoulutsang Y."/>
            <person name="Thoulutsang D."/>
            <person name="Topham K."/>
            <person name="Topping I."/>
            <person name="Tsamla T."/>
            <person name="Vassiliev H."/>
            <person name="Vo A."/>
            <person name="Wangchuk T."/>
            <person name="Wangdi T."/>
            <person name="Weiand M."/>
            <person name="Wilkinson J."/>
            <person name="Wilson A."/>
            <person name="Yadav S."/>
            <person name="Young G."/>
            <person name="Yu Q."/>
            <person name="Zembek L."/>
            <person name="Zhong D."/>
            <person name="Zimmer A."/>
            <person name="Zwirko Z."/>
            <person name="Jaffe D.B."/>
            <person name="Alvarez P."/>
            <person name="Brockman W."/>
            <person name="Butler J."/>
            <person name="Chin C."/>
            <person name="Gnerre S."/>
            <person name="Grabherr M."/>
            <person name="Kleber M."/>
            <person name="Mauceli E."/>
            <person name="MacCallum I."/>
        </authorList>
    </citation>
    <scope>NUCLEOTIDE SEQUENCE [LARGE SCALE GENOMIC DNA]</scope>
    <source>
        <strain evidence="8">Tucson 15010-1051.87</strain>
    </source>
</reference>
<feature type="signal peptide" evidence="6">
    <location>
        <begin position="1"/>
        <end position="15"/>
    </location>
</feature>
<sequence length="162" mass="18576">MKFFILLLSLTLSLADEHEHHHHGHEDHGDDHAHHVTGYVVKTHEDLVKYRHLCAEQVHATEEDVAKFIKWQFADEEKSRCYLKCVFEQFGFFDATHGFDVHKIHEQLSGGAHVDHTDETHHKIVACADNNTQGSDACTWAYRGGICFMHSNLQLVQHSVKA</sequence>
<dbReference type="KEGG" id="dvi:6632216"/>
<comment type="subcellular location">
    <subcellularLocation>
        <location evidence="1">Secreted</location>
    </subcellularLocation>
</comment>
<dbReference type="Gene3D" id="1.10.238.20">
    <property type="entry name" value="Pheromone/general odorant binding protein domain"/>
    <property type="match status" value="1"/>
</dbReference>
<keyword evidence="3" id="KW-0964">Secreted</keyword>
<dbReference type="GO" id="GO:0005549">
    <property type="term" value="F:odorant binding"/>
    <property type="evidence" value="ECO:0007669"/>
    <property type="project" value="InterPro"/>
</dbReference>
<accession>B4M5S0</accession>
<proteinExistence type="inferred from homology"/>
<protein>
    <submittedName>
        <fullName evidence="7">Odorant-binding protein 99b</fullName>
    </submittedName>
</protein>
<dbReference type="PhylomeDB" id="B4M5S0"/>
<keyword evidence="5" id="KW-1015">Disulfide bond</keyword>
<evidence type="ECO:0000256" key="1">
    <source>
        <dbReference type="ARBA" id="ARBA00004613"/>
    </source>
</evidence>
<dbReference type="SUPFAM" id="SSF47565">
    <property type="entry name" value="Insect pheromone/odorant-binding proteins"/>
    <property type="match status" value="1"/>
</dbReference>
<evidence type="ECO:0000256" key="2">
    <source>
        <dbReference type="ARBA" id="ARBA00008098"/>
    </source>
</evidence>
<dbReference type="PANTHER" id="PTHR11857">
    <property type="entry name" value="ODORANT BINDING PROTEIN-RELATED"/>
    <property type="match status" value="1"/>
</dbReference>
<dbReference type="PANTHER" id="PTHR11857:SF46">
    <property type="entry name" value="GENERAL ODORANT-BINDING PROTEIN 99A-RELATED"/>
    <property type="match status" value="1"/>
</dbReference>
<dbReference type="InterPro" id="IPR036728">
    <property type="entry name" value="PBP_GOBP_sf"/>
</dbReference>